<sequence>MRSLLLQQGQGIPTSPEGIIDQYGTALIDVAATVVLFVVAFVAIYVIGRFVLVRLVKGALSARGFDPKVVGLGGTIARALALFAALSLAATMAGFGTVLAAFATLLGALSLALGFAAQDLLANFAAGIFILKDDPFGIGDWIEWPSGDGTKSGVVQEIGLRVTKLKTFDNELITVPNSELADNAVTNPVADDQLRVPFTFGIGYEDDIEQAKEIIVEEAATVDRLKGEPEPDVILTELADSYVGLTARAHIADPSRGKYVKALSAWVQSVKERFDAEGIDMPYPYTELTGGIDVENLSEADLAPADD</sequence>
<feature type="transmembrane region" description="Helical" evidence="7">
    <location>
        <begin position="26"/>
        <end position="48"/>
    </location>
</feature>
<evidence type="ECO:0000256" key="1">
    <source>
        <dbReference type="ARBA" id="ARBA00004651"/>
    </source>
</evidence>
<dbReference type="InterPro" id="IPR049278">
    <property type="entry name" value="MS_channel_C"/>
</dbReference>
<dbReference type="InterPro" id="IPR010920">
    <property type="entry name" value="LSM_dom_sf"/>
</dbReference>
<dbReference type="Gene3D" id="1.10.287.1260">
    <property type="match status" value="1"/>
</dbReference>
<evidence type="ECO:0000256" key="5">
    <source>
        <dbReference type="ARBA" id="ARBA00022989"/>
    </source>
</evidence>
<dbReference type="InterPro" id="IPR006685">
    <property type="entry name" value="MscS_channel_2nd"/>
</dbReference>
<dbReference type="Pfam" id="PF00924">
    <property type="entry name" value="MS_channel_2nd"/>
    <property type="match status" value="1"/>
</dbReference>
<evidence type="ECO:0000313" key="11">
    <source>
        <dbReference type="Proteomes" id="UP000011669"/>
    </source>
</evidence>
<keyword evidence="6 7" id="KW-0472">Membrane</keyword>
<feature type="transmembrane region" description="Helical" evidence="7">
    <location>
        <begin position="69"/>
        <end position="89"/>
    </location>
</feature>
<organism evidence="10 11">
    <name type="scientific">Halococcus saccharolyticus DSM 5350</name>
    <dbReference type="NCBI Taxonomy" id="1227455"/>
    <lineage>
        <taxon>Archaea</taxon>
        <taxon>Methanobacteriati</taxon>
        <taxon>Methanobacteriota</taxon>
        <taxon>Stenosarchaea group</taxon>
        <taxon>Halobacteria</taxon>
        <taxon>Halobacteriales</taxon>
        <taxon>Halococcaceae</taxon>
        <taxon>Halococcus</taxon>
    </lineage>
</organism>
<dbReference type="InterPro" id="IPR011066">
    <property type="entry name" value="MscS_channel_C_sf"/>
</dbReference>
<dbReference type="InterPro" id="IPR045275">
    <property type="entry name" value="MscS_archaea/bacteria_type"/>
</dbReference>
<comment type="similarity">
    <text evidence="2">Belongs to the MscS (TC 1.A.23) family.</text>
</comment>
<dbReference type="OrthoDB" id="31543at2157"/>
<dbReference type="SUPFAM" id="SSF82689">
    <property type="entry name" value="Mechanosensitive channel protein MscS (YggB), C-terminal domain"/>
    <property type="match status" value="1"/>
</dbReference>
<feature type="domain" description="Mechanosensitive ion channel MscS" evidence="8">
    <location>
        <begin position="119"/>
        <end position="188"/>
    </location>
</feature>
<evidence type="ECO:0000256" key="7">
    <source>
        <dbReference type="SAM" id="Phobius"/>
    </source>
</evidence>
<dbReference type="PANTHER" id="PTHR30221:SF1">
    <property type="entry name" value="SMALL-CONDUCTANCE MECHANOSENSITIVE CHANNEL"/>
    <property type="match status" value="1"/>
</dbReference>
<dbReference type="AlphaFoldDB" id="M0MDL1"/>
<evidence type="ECO:0000256" key="3">
    <source>
        <dbReference type="ARBA" id="ARBA00022475"/>
    </source>
</evidence>
<dbReference type="FunCoup" id="M0MDL1">
    <property type="interactions" value="13"/>
</dbReference>
<gene>
    <name evidence="10" type="ORF">C449_17172</name>
</gene>
<evidence type="ECO:0000256" key="2">
    <source>
        <dbReference type="ARBA" id="ARBA00008017"/>
    </source>
</evidence>
<comment type="subcellular location">
    <subcellularLocation>
        <location evidence="1">Cell membrane</location>
        <topology evidence="1">Multi-pass membrane protein</topology>
    </subcellularLocation>
</comment>
<evidence type="ECO:0000256" key="6">
    <source>
        <dbReference type="ARBA" id="ARBA00023136"/>
    </source>
</evidence>
<comment type="caution">
    <text evidence="10">The sequence shown here is derived from an EMBL/GenBank/DDBJ whole genome shotgun (WGS) entry which is preliminary data.</text>
</comment>
<keyword evidence="3" id="KW-1003">Cell membrane</keyword>
<proteinExistence type="inferred from homology"/>
<keyword evidence="4 7" id="KW-0812">Transmembrane</keyword>
<name>M0MDL1_9EURY</name>
<dbReference type="GO" id="GO:0005886">
    <property type="term" value="C:plasma membrane"/>
    <property type="evidence" value="ECO:0007669"/>
    <property type="project" value="UniProtKB-SubCell"/>
</dbReference>
<dbReference type="GO" id="GO:0008381">
    <property type="term" value="F:mechanosensitive monoatomic ion channel activity"/>
    <property type="evidence" value="ECO:0007669"/>
    <property type="project" value="InterPro"/>
</dbReference>
<keyword evidence="11" id="KW-1185">Reference proteome</keyword>
<accession>M0MDL1</accession>
<evidence type="ECO:0000259" key="8">
    <source>
        <dbReference type="Pfam" id="PF00924"/>
    </source>
</evidence>
<dbReference type="Pfam" id="PF21082">
    <property type="entry name" value="MS_channel_3rd"/>
    <property type="match status" value="1"/>
</dbReference>
<evidence type="ECO:0000256" key="4">
    <source>
        <dbReference type="ARBA" id="ARBA00022692"/>
    </source>
</evidence>
<evidence type="ECO:0000313" key="10">
    <source>
        <dbReference type="EMBL" id="EMA42475.1"/>
    </source>
</evidence>
<dbReference type="PANTHER" id="PTHR30221">
    <property type="entry name" value="SMALL-CONDUCTANCE MECHANOSENSITIVE CHANNEL"/>
    <property type="match status" value="1"/>
</dbReference>
<dbReference type="Gene3D" id="2.30.30.60">
    <property type="match status" value="1"/>
</dbReference>
<dbReference type="SUPFAM" id="SSF50182">
    <property type="entry name" value="Sm-like ribonucleoproteins"/>
    <property type="match status" value="1"/>
</dbReference>
<dbReference type="Proteomes" id="UP000011669">
    <property type="component" value="Unassembled WGS sequence"/>
</dbReference>
<feature type="transmembrane region" description="Helical" evidence="7">
    <location>
        <begin position="95"/>
        <end position="116"/>
    </location>
</feature>
<dbReference type="InParanoid" id="M0MDL1"/>
<dbReference type="Gene3D" id="3.30.70.100">
    <property type="match status" value="1"/>
</dbReference>
<dbReference type="RefSeq" id="WP_006079288.1">
    <property type="nucleotide sequence ID" value="NZ_AOMD01000034.1"/>
</dbReference>
<evidence type="ECO:0000259" key="9">
    <source>
        <dbReference type="Pfam" id="PF21082"/>
    </source>
</evidence>
<dbReference type="InterPro" id="IPR023408">
    <property type="entry name" value="MscS_beta-dom_sf"/>
</dbReference>
<protein>
    <submittedName>
        <fullName evidence="10">Mechanosensitive ion channel protein MscS</fullName>
    </submittedName>
</protein>
<reference evidence="10 11" key="1">
    <citation type="journal article" date="2014" name="PLoS Genet.">
        <title>Phylogenetically driven sequencing of extremely halophilic archaea reveals strategies for static and dynamic osmo-response.</title>
        <authorList>
            <person name="Becker E.A."/>
            <person name="Seitzer P.M."/>
            <person name="Tritt A."/>
            <person name="Larsen D."/>
            <person name="Krusor M."/>
            <person name="Yao A.I."/>
            <person name="Wu D."/>
            <person name="Madern D."/>
            <person name="Eisen J.A."/>
            <person name="Darling A.E."/>
            <person name="Facciotti M.T."/>
        </authorList>
    </citation>
    <scope>NUCLEOTIDE SEQUENCE [LARGE SCALE GENOMIC DNA]</scope>
    <source>
        <strain evidence="10 11">DSM 5350</strain>
    </source>
</reference>
<dbReference type="EMBL" id="AOMD01000034">
    <property type="protein sequence ID" value="EMA42475.1"/>
    <property type="molecule type" value="Genomic_DNA"/>
</dbReference>
<keyword evidence="5 7" id="KW-1133">Transmembrane helix</keyword>
<dbReference type="PATRIC" id="fig|1227455.4.peg.3496"/>
<feature type="domain" description="Mechanosensitive ion channel MscS C-terminal" evidence="9">
    <location>
        <begin position="198"/>
        <end position="281"/>
    </location>
</feature>
<dbReference type="STRING" id="1227455.C449_17172"/>